<evidence type="ECO:0000313" key="2">
    <source>
        <dbReference type="EMBL" id="AZA16432.1"/>
    </source>
</evidence>
<evidence type="ECO:0000256" key="1">
    <source>
        <dbReference type="SAM" id="MobiDB-lite"/>
    </source>
</evidence>
<reference evidence="2" key="1">
    <citation type="submission" date="2018-07" db="EMBL/GenBank/DDBJ databases">
        <authorList>
            <person name="Somerville V."/>
        </authorList>
    </citation>
    <scope>NUCLEOTIDE SEQUENCE</scope>
    <source>
        <strain evidence="2">NWC_2_2</strain>
    </source>
</reference>
<feature type="region of interest" description="Disordered" evidence="1">
    <location>
        <begin position="49"/>
        <end position="71"/>
    </location>
</feature>
<dbReference type="EMBL" id="CP031023">
    <property type="protein sequence ID" value="AZA16432.1"/>
    <property type="molecule type" value="Genomic_DNA"/>
</dbReference>
<proteinExistence type="predicted"/>
<feature type="compositionally biased region" description="Acidic residues" evidence="1">
    <location>
        <begin position="62"/>
        <end position="71"/>
    </location>
</feature>
<organism evidence="2">
    <name type="scientific">Lactobacillus delbrueckii subsp. lactis</name>
    <dbReference type="NCBI Taxonomy" id="29397"/>
    <lineage>
        <taxon>Bacteria</taxon>
        <taxon>Bacillati</taxon>
        <taxon>Bacillota</taxon>
        <taxon>Bacilli</taxon>
        <taxon>Lactobacillales</taxon>
        <taxon>Lactobacillaceae</taxon>
        <taxon>Lactobacillus</taxon>
    </lineage>
</organism>
<accession>A0A3G6JEN5</accession>
<name>A0A3G6JEN5_LACDL</name>
<gene>
    <name evidence="2" type="ORF">DQL93_08000</name>
</gene>
<sequence>MTKYKVIHDFWGKKEHRYYFKGQTIDVDGDRAEELLATHPTVGTPLIKAATTKRNAKKEEVTSDETVSDDK</sequence>
<protein>
    <submittedName>
        <fullName evidence="2">Uncharacterized protein</fullName>
    </submittedName>
</protein>
<dbReference type="AlphaFoldDB" id="A0A3G6JEN5"/>